<accession>A0A9P6N7G6</accession>
<evidence type="ECO:0000313" key="2">
    <source>
        <dbReference type="EMBL" id="KAG0139157.1"/>
    </source>
</evidence>
<dbReference type="Proteomes" id="UP000886653">
    <property type="component" value="Unassembled WGS sequence"/>
</dbReference>
<dbReference type="Gene3D" id="3.40.50.1110">
    <property type="entry name" value="SGNH hydrolase"/>
    <property type="match status" value="1"/>
</dbReference>
<feature type="signal peptide" evidence="1">
    <location>
        <begin position="1"/>
        <end position="26"/>
    </location>
</feature>
<dbReference type="GO" id="GO:0016788">
    <property type="term" value="F:hydrolase activity, acting on ester bonds"/>
    <property type="evidence" value="ECO:0007669"/>
    <property type="project" value="InterPro"/>
</dbReference>
<reference evidence="2" key="1">
    <citation type="submission" date="2013-11" db="EMBL/GenBank/DDBJ databases">
        <title>Genome sequence of the fusiform rust pathogen reveals effectors for host alternation and coevolution with pine.</title>
        <authorList>
            <consortium name="DOE Joint Genome Institute"/>
            <person name="Smith K."/>
            <person name="Pendleton A."/>
            <person name="Kubisiak T."/>
            <person name="Anderson C."/>
            <person name="Salamov A."/>
            <person name="Aerts A."/>
            <person name="Riley R."/>
            <person name="Clum A."/>
            <person name="Lindquist E."/>
            <person name="Ence D."/>
            <person name="Campbell M."/>
            <person name="Kronenberg Z."/>
            <person name="Feau N."/>
            <person name="Dhillon B."/>
            <person name="Hamelin R."/>
            <person name="Burleigh J."/>
            <person name="Smith J."/>
            <person name="Yandell M."/>
            <person name="Nelson C."/>
            <person name="Grigoriev I."/>
            <person name="Davis J."/>
        </authorList>
    </citation>
    <scope>NUCLEOTIDE SEQUENCE</scope>
    <source>
        <strain evidence="2">G11</strain>
    </source>
</reference>
<organism evidence="2 3">
    <name type="scientific">Cronartium quercuum f. sp. fusiforme G11</name>
    <dbReference type="NCBI Taxonomy" id="708437"/>
    <lineage>
        <taxon>Eukaryota</taxon>
        <taxon>Fungi</taxon>
        <taxon>Dikarya</taxon>
        <taxon>Basidiomycota</taxon>
        <taxon>Pucciniomycotina</taxon>
        <taxon>Pucciniomycetes</taxon>
        <taxon>Pucciniales</taxon>
        <taxon>Coleosporiaceae</taxon>
        <taxon>Cronartium</taxon>
    </lineage>
</organism>
<protein>
    <submittedName>
        <fullName evidence="2">Uncharacterized protein</fullName>
    </submittedName>
</protein>
<keyword evidence="3" id="KW-1185">Reference proteome</keyword>
<sequence length="324" mass="36334">MKGFPFNSWFITLIALTYLFIQDTRAVIEQSLPITPTCGSSSSKTSVNYNFGIQLDKISTIYVFGDSLSANGNHRGGTPPPPQPQKEGVLYGGRATNGLMWNEVLLTKNGSKVSSYAVGGAVIDKNLYHNLKPSVVDMVEETQNYLVQNRKIEPETTLTSIYFGVNDYSAATKEKLANQLLPKAAEEYLEQTKKLIESGMAQFLILTPPMDRPAFSEHNDIIWNGMLEFQKSHNITFAHVQMSELFQKLDENPGLFKFDDTKSCLVSSKSLDGSCSNPDEHPYWIPAHPSARMQEYIAEYVTKVIEDCKEGKSNSHKHNEKNKY</sequence>
<keyword evidence="1" id="KW-0732">Signal</keyword>
<dbReference type="EMBL" id="MU167747">
    <property type="protein sequence ID" value="KAG0139157.1"/>
    <property type="molecule type" value="Genomic_DNA"/>
</dbReference>
<dbReference type="InterPro" id="IPR036514">
    <property type="entry name" value="SGNH_hydro_sf"/>
</dbReference>
<evidence type="ECO:0000313" key="3">
    <source>
        <dbReference type="Proteomes" id="UP000886653"/>
    </source>
</evidence>
<evidence type="ECO:0000256" key="1">
    <source>
        <dbReference type="SAM" id="SignalP"/>
    </source>
</evidence>
<dbReference type="Pfam" id="PF00657">
    <property type="entry name" value="Lipase_GDSL"/>
    <property type="match status" value="1"/>
</dbReference>
<dbReference type="InterPro" id="IPR001087">
    <property type="entry name" value="GDSL"/>
</dbReference>
<feature type="chain" id="PRO_5040275555" evidence="1">
    <location>
        <begin position="27"/>
        <end position="324"/>
    </location>
</feature>
<comment type="caution">
    <text evidence="2">The sequence shown here is derived from an EMBL/GenBank/DDBJ whole genome shotgun (WGS) entry which is preliminary data.</text>
</comment>
<gene>
    <name evidence="2" type="ORF">CROQUDRAFT_522529</name>
</gene>
<proteinExistence type="predicted"/>
<dbReference type="OrthoDB" id="1600564at2759"/>
<dbReference type="SUPFAM" id="SSF52266">
    <property type="entry name" value="SGNH hydrolase"/>
    <property type="match status" value="1"/>
</dbReference>
<name>A0A9P6N7G6_9BASI</name>
<dbReference type="AlphaFoldDB" id="A0A9P6N7G6"/>